<proteinExistence type="predicted"/>
<dbReference type="AlphaFoldDB" id="A0A699ILG7"/>
<dbReference type="EMBL" id="BKCJ010315328">
    <property type="protein sequence ID" value="GEZ72619.1"/>
    <property type="molecule type" value="Genomic_DNA"/>
</dbReference>
<organism evidence="1">
    <name type="scientific">Tanacetum cinerariifolium</name>
    <name type="common">Dalmatian daisy</name>
    <name type="synonym">Chrysanthemum cinerariifolium</name>
    <dbReference type="NCBI Taxonomy" id="118510"/>
    <lineage>
        <taxon>Eukaryota</taxon>
        <taxon>Viridiplantae</taxon>
        <taxon>Streptophyta</taxon>
        <taxon>Embryophyta</taxon>
        <taxon>Tracheophyta</taxon>
        <taxon>Spermatophyta</taxon>
        <taxon>Magnoliopsida</taxon>
        <taxon>eudicotyledons</taxon>
        <taxon>Gunneridae</taxon>
        <taxon>Pentapetalae</taxon>
        <taxon>asterids</taxon>
        <taxon>campanulids</taxon>
        <taxon>Asterales</taxon>
        <taxon>Asteraceae</taxon>
        <taxon>Asteroideae</taxon>
        <taxon>Anthemideae</taxon>
        <taxon>Anthemidinae</taxon>
        <taxon>Tanacetum</taxon>
    </lineage>
</organism>
<name>A0A699ILG7_TANCI</name>
<sequence>MILESVEHGLLIWPMVEENGVIRTKKYAELSTVAYQSPQAPTQLITESPFIDSSFFVPVFSPGDDPIACLNKEMAFLIAVVSSRFPSTNNQLRTSSNTRNQATIQDGRVTVQQVQGRQGQNYSGTYYKGNATSLRGNTTSGHARVVKCYNYQGETEDLDTYNSDCDDLSNAQAILMANISNYCSDVISEVPNFDNYLNDMDNQKESRSKMSEKEKDPEVIANKISHKPIDYEKLNRLTDDFAKRFTPQQELSAEQAFWLRISNPTIESFLPPVRLEIPSELPKVSLVNESLKNLKFQLAQFDSVVKNMTIPNALTESE</sequence>
<evidence type="ECO:0000313" key="1">
    <source>
        <dbReference type="EMBL" id="GEZ72619.1"/>
    </source>
</evidence>
<comment type="caution">
    <text evidence="1">The sequence shown here is derived from an EMBL/GenBank/DDBJ whole genome shotgun (WGS) entry which is preliminary data.</text>
</comment>
<protein>
    <submittedName>
        <fullName evidence="1">Uncharacterized protein</fullName>
    </submittedName>
</protein>
<reference evidence="1" key="1">
    <citation type="journal article" date="2019" name="Sci. Rep.">
        <title>Draft genome of Tanacetum cinerariifolium, the natural source of mosquito coil.</title>
        <authorList>
            <person name="Yamashiro T."/>
            <person name="Shiraishi A."/>
            <person name="Satake H."/>
            <person name="Nakayama K."/>
        </authorList>
    </citation>
    <scope>NUCLEOTIDE SEQUENCE</scope>
</reference>
<accession>A0A699ILG7</accession>
<gene>
    <name evidence="1" type="ORF">Tci_544592</name>
</gene>